<feature type="compositionally biased region" description="Basic residues" evidence="1">
    <location>
        <begin position="392"/>
        <end position="402"/>
    </location>
</feature>
<keyword evidence="3" id="KW-1185">Reference proteome</keyword>
<proteinExistence type="predicted"/>
<protein>
    <submittedName>
        <fullName evidence="2">Uncharacterized protein</fullName>
    </submittedName>
</protein>
<dbReference type="EMBL" id="JAPEVG010000147">
    <property type="protein sequence ID" value="KAJ8481039.1"/>
    <property type="molecule type" value="Genomic_DNA"/>
</dbReference>
<gene>
    <name evidence="2" type="ORF">ONZ51_g6254</name>
</gene>
<organism evidence="2 3">
    <name type="scientific">Trametes cubensis</name>
    <dbReference type="NCBI Taxonomy" id="1111947"/>
    <lineage>
        <taxon>Eukaryota</taxon>
        <taxon>Fungi</taxon>
        <taxon>Dikarya</taxon>
        <taxon>Basidiomycota</taxon>
        <taxon>Agaricomycotina</taxon>
        <taxon>Agaricomycetes</taxon>
        <taxon>Polyporales</taxon>
        <taxon>Polyporaceae</taxon>
        <taxon>Trametes</taxon>
    </lineage>
</organism>
<dbReference type="Proteomes" id="UP001215151">
    <property type="component" value="Unassembled WGS sequence"/>
</dbReference>
<sequence length="414" mass="46498">MPSAGYAGLGISRLPHRSLRSRASGSPSLTLLRQLTIDAEQISVLAPINTTKDGQPVIQASFKLAANLPPGEVLQRIREFMGLDEGHQPRLGYRIQPANRNELFLRFETLEDVENAVSAAAARTKRAISRLVQLEITNLDYRPAPAAAPEAGRRDPPPARPVELAYNEELRIVKEKLSCARCSIKGGTPSWCYIDRASTEHIPLQPEHLTLWARCMHDGLCDRECRNPPNCLTLDKLRMEARRKHRRSTSTPKGGSNAAPMPEVHVHIDTPLRNRSNNHRRGHRRKHRRHHRSPSTSSSDAESSSRSTSSSYNSEEDEGEALPISDMLTALHVKQPASNYPAYKETLASKGVLYARSALDFTVDWYIKEVHMPEGLVRPFLRQVELMLKKQRRAGKQSRRHVGQGDENIDPTLR</sequence>
<evidence type="ECO:0000313" key="2">
    <source>
        <dbReference type="EMBL" id="KAJ8481039.1"/>
    </source>
</evidence>
<feature type="region of interest" description="Disordered" evidence="1">
    <location>
        <begin position="242"/>
        <end position="319"/>
    </location>
</feature>
<feature type="region of interest" description="Disordered" evidence="1">
    <location>
        <begin position="392"/>
        <end position="414"/>
    </location>
</feature>
<comment type="caution">
    <text evidence="2">The sequence shown here is derived from an EMBL/GenBank/DDBJ whole genome shotgun (WGS) entry which is preliminary data.</text>
</comment>
<reference evidence="2" key="1">
    <citation type="submission" date="2022-11" db="EMBL/GenBank/DDBJ databases">
        <title>Genome Sequence of Cubamyces cubensis.</title>
        <authorList>
            <person name="Buettner E."/>
        </authorList>
    </citation>
    <scope>NUCLEOTIDE SEQUENCE</scope>
    <source>
        <strain evidence="2">MPL-01</strain>
    </source>
</reference>
<name>A0AAD7TSD6_9APHY</name>
<accession>A0AAD7TSD6</accession>
<evidence type="ECO:0000256" key="1">
    <source>
        <dbReference type="SAM" id="MobiDB-lite"/>
    </source>
</evidence>
<feature type="compositionally biased region" description="Basic residues" evidence="1">
    <location>
        <begin position="276"/>
        <end position="293"/>
    </location>
</feature>
<evidence type="ECO:0000313" key="3">
    <source>
        <dbReference type="Proteomes" id="UP001215151"/>
    </source>
</evidence>
<feature type="compositionally biased region" description="Low complexity" evidence="1">
    <location>
        <begin position="294"/>
        <end position="313"/>
    </location>
</feature>
<dbReference type="AlphaFoldDB" id="A0AAD7TSD6"/>